<dbReference type="GO" id="GO:0005524">
    <property type="term" value="F:ATP binding"/>
    <property type="evidence" value="ECO:0007669"/>
    <property type="project" value="UniProtKB-KW"/>
</dbReference>
<evidence type="ECO:0000256" key="3">
    <source>
        <dbReference type="ARBA" id="ARBA00022679"/>
    </source>
</evidence>
<dbReference type="NCBIfam" id="TIGR01007">
    <property type="entry name" value="eps_fam"/>
    <property type="match status" value="1"/>
</dbReference>
<evidence type="ECO:0000256" key="7">
    <source>
        <dbReference type="ARBA" id="ARBA00023137"/>
    </source>
</evidence>
<keyword evidence="4" id="KW-0547">Nucleotide-binding</keyword>
<evidence type="ECO:0000313" key="11">
    <source>
        <dbReference type="Proteomes" id="UP000284416"/>
    </source>
</evidence>
<dbReference type="OrthoDB" id="9794577at2"/>
<sequence>MSGEKEQEVRHLALRKRRNMIAPSKVKLVTLFDPRSTISEQYRTIRTNIQFSSIDNEIKSLMVTSSGPSEGKSTTVANLAVVFAQQGKKVLLVDADLRRPTVHYTFNVPNTFGMTNVLTKQVAFPEAIRKTEVEDLYVLTSGPIPPNPAELLGAAAMDHLLKEAQDHFDMVLFDTPPVLAVTDAQILANKCDGTLLVIYSGKTEIELVTKAKELLESAKGKLLGTVLNHKEIKGNDYYYQYYGTR</sequence>
<evidence type="ECO:0000256" key="4">
    <source>
        <dbReference type="ARBA" id="ARBA00022741"/>
    </source>
</evidence>
<dbReference type="Proteomes" id="UP000284416">
    <property type="component" value="Unassembled WGS sequence"/>
</dbReference>
<dbReference type="PANTHER" id="PTHR32309:SF13">
    <property type="entry name" value="FERRIC ENTEROBACTIN TRANSPORT PROTEIN FEPE"/>
    <property type="match status" value="1"/>
</dbReference>
<dbReference type="AlphaFoldDB" id="A0A417YH40"/>
<feature type="domain" description="AAA" evidence="9">
    <location>
        <begin position="71"/>
        <end position="188"/>
    </location>
</feature>
<evidence type="ECO:0000256" key="5">
    <source>
        <dbReference type="ARBA" id="ARBA00022777"/>
    </source>
</evidence>
<comment type="caution">
    <text evidence="10">The sequence shown here is derived from an EMBL/GenBank/DDBJ whole genome shotgun (WGS) entry which is preliminary data.</text>
</comment>
<dbReference type="FunFam" id="3.40.50.300:FF:000527">
    <property type="entry name" value="Tyrosine-protein kinase etk"/>
    <property type="match status" value="1"/>
</dbReference>
<keyword evidence="3 10" id="KW-0808">Transferase</keyword>
<evidence type="ECO:0000256" key="2">
    <source>
        <dbReference type="ARBA" id="ARBA00011903"/>
    </source>
</evidence>
<comment type="catalytic activity">
    <reaction evidence="8">
        <text>L-tyrosyl-[protein] + ATP = O-phospho-L-tyrosyl-[protein] + ADP + H(+)</text>
        <dbReference type="Rhea" id="RHEA:10596"/>
        <dbReference type="Rhea" id="RHEA-COMP:10136"/>
        <dbReference type="Rhea" id="RHEA-COMP:20101"/>
        <dbReference type="ChEBI" id="CHEBI:15378"/>
        <dbReference type="ChEBI" id="CHEBI:30616"/>
        <dbReference type="ChEBI" id="CHEBI:46858"/>
        <dbReference type="ChEBI" id="CHEBI:61978"/>
        <dbReference type="ChEBI" id="CHEBI:456216"/>
        <dbReference type="EC" id="2.7.10.2"/>
    </reaction>
</comment>
<evidence type="ECO:0000256" key="1">
    <source>
        <dbReference type="ARBA" id="ARBA00007316"/>
    </source>
</evidence>
<dbReference type="InterPro" id="IPR005702">
    <property type="entry name" value="Wzc-like_C"/>
</dbReference>
<accession>A0A417YH40</accession>
<dbReference type="Pfam" id="PF13614">
    <property type="entry name" value="AAA_31"/>
    <property type="match status" value="1"/>
</dbReference>
<dbReference type="InterPro" id="IPR027417">
    <property type="entry name" value="P-loop_NTPase"/>
</dbReference>
<name>A0A417YH40_9BACI</name>
<evidence type="ECO:0000256" key="8">
    <source>
        <dbReference type="ARBA" id="ARBA00051245"/>
    </source>
</evidence>
<reference evidence="10 11" key="1">
    <citation type="journal article" date="2017" name="Int. J. Syst. Evol. Microbiol.">
        <title>Bacillus notoginsengisoli sp. nov., a novel bacterium isolated from the rhizosphere of Panax notoginseng.</title>
        <authorList>
            <person name="Zhang M.Y."/>
            <person name="Cheng J."/>
            <person name="Cai Y."/>
            <person name="Zhang T.Y."/>
            <person name="Wu Y.Y."/>
            <person name="Manikprabhu D."/>
            <person name="Li W.J."/>
            <person name="Zhang Y.X."/>
        </authorList>
    </citation>
    <scope>NUCLEOTIDE SEQUENCE [LARGE SCALE GENOMIC DNA]</scope>
    <source>
        <strain evidence="10 11">JCM 30743</strain>
    </source>
</reference>
<keyword evidence="11" id="KW-1185">Reference proteome</keyword>
<dbReference type="GO" id="GO:0005886">
    <property type="term" value="C:plasma membrane"/>
    <property type="evidence" value="ECO:0007669"/>
    <property type="project" value="UniProtKB-ARBA"/>
</dbReference>
<organism evidence="10 11">
    <name type="scientific">Neobacillus notoginsengisoli</name>
    <dbReference type="NCBI Taxonomy" id="1578198"/>
    <lineage>
        <taxon>Bacteria</taxon>
        <taxon>Bacillati</taxon>
        <taxon>Bacillota</taxon>
        <taxon>Bacilli</taxon>
        <taxon>Bacillales</taxon>
        <taxon>Bacillaceae</taxon>
        <taxon>Neobacillus</taxon>
    </lineage>
</organism>
<dbReference type="InterPro" id="IPR050445">
    <property type="entry name" value="Bact_polysacc_biosynth/exp"/>
</dbReference>
<keyword evidence="6" id="KW-0067">ATP-binding</keyword>
<dbReference type="PANTHER" id="PTHR32309">
    <property type="entry name" value="TYROSINE-PROTEIN KINASE"/>
    <property type="match status" value="1"/>
</dbReference>
<dbReference type="CDD" id="cd05387">
    <property type="entry name" value="BY-kinase"/>
    <property type="match status" value="1"/>
</dbReference>
<evidence type="ECO:0000313" key="10">
    <source>
        <dbReference type="EMBL" id="RHW32120.1"/>
    </source>
</evidence>
<dbReference type="SUPFAM" id="SSF52540">
    <property type="entry name" value="P-loop containing nucleoside triphosphate hydrolases"/>
    <property type="match status" value="1"/>
</dbReference>
<proteinExistence type="inferred from homology"/>
<gene>
    <name evidence="10" type="ORF">D1B31_21500</name>
</gene>
<keyword evidence="7" id="KW-0829">Tyrosine-protein kinase</keyword>
<keyword evidence="5 10" id="KW-0418">Kinase</keyword>
<dbReference type="EC" id="2.7.10.2" evidence="2"/>
<evidence type="ECO:0000256" key="6">
    <source>
        <dbReference type="ARBA" id="ARBA00022840"/>
    </source>
</evidence>
<dbReference type="GO" id="GO:0042802">
    <property type="term" value="F:identical protein binding"/>
    <property type="evidence" value="ECO:0007669"/>
    <property type="project" value="UniProtKB-ARBA"/>
</dbReference>
<dbReference type="EMBL" id="QWEG01000020">
    <property type="protein sequence ID" value="RHW32120.1"/>
    <property type="molecule type" value="Genomic_DNA"/>
</dbReference>
<evidence type="ECO:0000259" key="9">
    <source>
        <dbReference type="Pfam" id="PF13614"/>
    </source>
</evidence>
<comment type="similarity">
    <text evidence="1">Belongs to the CpsD/CapB family.</text>
</comment>
<dbReference type="Gene3D" id="3.40.50.300">
    <property type="entry name" value="P-loop containing nucleotide triphosphate hydrolases"/>
    <property type="match status" value="1"/>
</dbReference>
<dbReference type="GO" id="GO:0004715">
    <property type="term" value="F:non-membrane spanning protein tyrosine kinase activity"/>
    <property type="evidence" value="ECO:0007669"/>
    <property type="project" value="UniProtKB-EC"/>
</dbReference>
<dbReference type="InterPro" id="IPR025669">
    <property type="entry name" value="AAA_dom"/>
</dbReference>
<protein>
    <recommendedName>
        <fullName evidence="2">non-specific protein-tyrosine kinase</fullName>
        <ecNumber evidence="2">2.7.10.2</ecNumber>
    </recommendedName>
</protein>